<evidence type="ECO:0000256" key="1">
    <source>
        <dbReference type="SAM" id="MobiDB-lite"/>
    </source>
</evidence>
<keyword evidence="3" id="KW-1185">Reference proteome</keyword>
<feature type="region of interest" description="Disordered" evidence="1">
    <location>
        <begin position="1"/>
        <end position="27"/>
    </location>
</feature>
<dbReference type="EMBL" id="SUNJ01004879">
    <property type="protein sequence ID" value="TPP64098.1"/>
    <property type="molecule type" value="Genomic_DNA"/>
</dbReference>
<sequence length="144" mass="17029">MIEEKSEPVESPVANKEEKPENHIHRRNKIRFRKVQKQAGTELMELTTDRVIKTFYENKASSISVLLFSDEAFRARKRFAENHRKLLPKTLTEFNYESLLQYKMGPTIKSHFLLSLERLDSRRALYQLLQSIIRAPEYSEITTD</sequence>
<evidence type="ECO:0000313" key="2">
    <source>
        <dbReference type="EMBL" id="TPP64098.1"/>
    </source>
</evidence>
<accession>A0A504Z2B1</accession>
<proteinExistence type="predicted"/>
<evidence type="ECO:0000313" key="3">
    <source>
        <dbReference type="Proteomes" id="UP000316759"/>
    </source>
</evidence>
<comment type="caution">
    <text evidence="2">The sequence shown here is derived from an EMBL/GenBank/DDBJ whole genome shotgun (WGS) entry which is preliminary data.</text>
</comment>
<name>A0A504Z2B1_FASGI</name>
<protein>
    <submittedName>
        <fullName evidence="2">Uncharacterized protein</fullName>
    </submittedName>
</protein>
<dbReference type="AlphaFoldDB" id="A0A504Z2B1"/>
<dbReference type="Proteomes" id="UP000316759">
    <property type="component" value="Unassembled WGS sequence"/>
</dbReference>
<gene>
    <name evidence="2" type="ORF">FGIG_05616</name>
</gene>
<dbReference type="OrthoDB" id="10517371at2759"/>
<organism evidence="2 3">
    <name type="scientific">Fasciola gigantica</name>
    <name type="common">Giant liver fluke</name>
    <dbReference type="NCBI Taxonomy" id="46835"/>
    <lineage>
        <taxon>Eukaryota</taxon>
        <taxon>Metazoa</taxon>
        <taxon>Spiralia</taxon>
        <taxon>Lophotrochozoa</taxon>
        <taxon>Platyhelminthes</taxon>
        <taxon>Trematoda</taxon>
        <taxon>Digenea</taxon>
        <taxon>Plagiorchiida</taxon>
        <taxon>Echinostomata</taxon>
        <taxon>Echinostomatoidea</taxon>
        <taxon>Fasciolidae</taxon>
        <taxon>Fasciola</taxon>
    </lineage>
</organism>
<reference evidence="2 3" key="1">
    <citation type="submission" date="2019-04" db="EMBL/GenBank/DDBJ databases">
        <title>Annotation for the trematode Fasciola gigantica.</title>
        <authorList>
            <person name="Choi Y.-J."/>
        </authorList>
    </citation>
    <scope>NUCLEOTIDE SEQUENCE [LARGE SCALE GENOMIC DNA]</scope>
    <source>
        <strain evidence="2">Uganda_cow_1</strain>
    </source>
</reference>